<feature type="transmembrane region" description="Helical" evidence="7">
    <location>
        <begin position="435"/>
        <end position="457"/>
    </location>
</feature>
<evidence type="ECO:0000313" key="8">
    <source>
        <dbReference type="EMBL" id="GFE82148.1"/>
    </source>
</evidence>
<feature type="transmembrane region" description="Helical" evidence="7">
    <location>
        <begin position="469"/>
        <end position="489"/>
    </location>
</feature>
<keyword evidence="4 7" id="KW-0812">Transmembrane</keyword>
<keyword evidence="5 7" id="KW-1133">Transmembrane helix</keyword>
<feature type="transmembrane region" description="Helical" evidence="7">
    <location>
        <begin position="350"/>
        <end position="373"/>
    </location>
</feature>
<evidence type="ECO:0000256" key="3">
    <source>
        <dbReference type="ARBA" id="ARBA00022475"/>
    </source>
</evidence>
<dbReference type="InterPro" id="IPR050833">
    <property type="entry name" value="Poly_Biosynth_Transport"/>
</dbReference>
<dbReference type="EMBL" id="BLJN01000004">
    <property type="protein sequence ID" value="GFE82148.1"/>
    <property type="molecule type" value="Genomic_DNA"/>
</dbReference>
<dbReference type="PANTHER" id="PTHR30250">
    <property type="entry name" value="PST FAMILY PREDICTED COLANIC ACID TRANSPORTER"/>
    <property type="match status" value="1"/>
</dbReference>
<organism evidence="8 9">
    <name type="scientific">Steroidobacter agaridevorans</name>
    <dbReference type="NCBI Taxonomy" id="2695856"/>
    <lineage>
        <taxon>Bacteria</taxon>
        <taxon>Pseudomonadati</taxon>
        <taxon>Pseudomonadota</taxon>
        <taxon>Gammaproteobacteria</taxon>
        <taxon>Steroidobacterales</taxon>
        <taxon>Steroidobacteraceae</taxon>
        <taxon>Steroidobacter</taxon>
    </lineage>
</organism>
<feature type="transmembrane region" description="Helical" evidence="7">
    <location>
        <begin position="312"/>
        <end position="330"/>
    </location>
</feature>
<evidence type="ECO:0000256" key="6">
    <source>
        <dbReference type="ARBA" id="ARBA00023136"/>
    </source>
</evidence>
<reference evidence="9" key="1">
    <citation type="submission" date="2020-01" db="EMBL/GenBank/DDBJ databases">
        <title>'Steroidobacter agaridevorans' sp. nov., agar-degrading bacteria isolated from rhizosphere soils.</title>
        <authorList>
            <person name="Ikenaga M."/>
            <person name="Kataoka M."/>
            <person name="Murouchi A."/>
            <person name="Katsuragi S."/>
            <person name="Sakai M."/>
        </authorList>
    </citation>
    <scope>NUCLEOTIDE SEQUENCE [LARGE SCALE GENOMIC DNA]</scope>
    <source>
        <strain evidence="9">YU21-B</strain>
    </source>
</reference>
<feature type="transmembrane region" description="Helical" evidence="7">
    <location>
        <begin position="231"/>
        <end position="249"/>
    </location>
</feature>
<evidence type="ECO:0000256" key="4">
    <source>
        <dbReference type="ARBA" id="ARBA00022692"/>
    </source>
</evidence>
<accession>A0A829YH58</accession>
<comment type="caution">
    <text evidence="8">The sequence shown here is derived from an EMBL/GenBank/DDBJ whole genome shotgun (WGS) entry which is preliminary data.</text>
</comment>
<keyword evidence="3" id="KW-1003">Cell membrane</keyword>
<protein>
    <submittedName>
        <fullName evidence="8">Lipopolysaccharide biosynthesis protein</fullName>
    </submittedName>
</protein>
<feature type="transmembrane region" description="Helical" evidence="7">
    <location>
        <begin position="404"/>
        <end position="423"/>
    </location>
</feature>
<proteinExistence type="inferred from homology"/>
<keyword evidence="6 7" id="KW-0472">Membrane</keyword>
<feature type="transmembrane region" description="Helical" evidence="7">
    <location>
        <begin position="380"/>
        <end position="398"/>
    </location>
</feature>
<feature type="transmembrane region" description="Helical" evidence="7">
    <location>
        <begin position="67"/>
        <end position="92"/>
    </location>
</feature>
<feature type="transmembrane region" description="Helical" evidence="7">
    <location>
        <begin position="181"/>
        <end position="203"/>
    </location>
</feature>
<name>A0A829YH58_9GAMM</name>
<dbReference type="CDD" id="cd13127">
    <property type="entry name" value="MATE_tuaB_like"/>
    <property type="match status" value="1"/>
</dbReference>
<feature type="transmembrane region" description="Helical" evidence="7">
    <location>
        <begin position="137"/>
        <end position="160"/>
    </location>
</feature>
<dbReference type="Pfam" id="PF13440">
    <property type="entry name" value="Polysacc_synt_3"/>
    <property type="match status" value="1"/>
</dbReference>
<dbReference type="PANTHER" id="PTHR30250:SF10">
    <property type="entry name" value="LIPOPOLYSACCHARIDE BIOSYNTHESIS PROTEIN WZXC"/>
    <property type="match status" value="1"/>
</dbReference>
<feature type="transmembrane region" description="Helical" evidence="7">
    <location>
        <begin position="104"/>
        <end position="125"/>
    </location>
</feature>
<gene>
    <name evidence="8" type="ORF">GCM10011487_41480</name>
</gene>
<evidence type="ECO:0000256" key="7">
    <source>
        <dbReference type="SAM" id="Phobius"/>
    </source>
</evidence>
<feature type="transmembrane region" description="Helical" evidence="7">
    <location>
        <begin position="38"/>
        <end position="61"/>
    </location>
</feature>
<comment type="subcellular location">
    <subcellularLocation>
        <location evidence="1">Cell membrane</location>
        <topology evidence="1">Multi-pass membrane protein</topology>
    </subcellularLocation>
</comment>
<dbReference type="AlphaFoldDB" id="A0A829YH58"/>
<dbReference type="Proteomes" id="UP000445000">
    <property type="component" value="Unassembled WGS sequence"/>
</dbReference>
<evidence type="ECO:0000313" key="9">
    <source>
        <dbReference type="Proteomes" id="UP000445000"/>
    </source>
</evidence>
<evidence type="ECO:0000256" key="2">
    <source>
        <dbReference type="ARBA" id="ARBA00007430"/>
    </source>
</evidence>
<evidence type="ECO:0000256" key="5">
    <source>
        <dbReference type="ARBA" id="ARBA00022989"/>
    </source>
</evidence>
<comment type="similarity">
    <text evidence="2">Belongs to the polysaccharide synthase family.</text>
</comment>
<keyword evidence="9" id="KW-1185">Reference proteome</keyword>
<sequence>MSTPPSVPPAIPPASERDLASGPEAVSLAQKAVTHTSWFALFKMISQVLSWGVTVVVARLLSPVDYALSAMATLITGYAELLSEMGIGASIIQKKEPTESELSSIFWFSLGVGVLFALACIPIAFITAEIFDEPDVIPLILSISVLFVFTGLQVVPLSLLKRDLNYKAVGLIEMQTTIISCLGMLVIAYFGGGVWTLIGGRLIRGVVRLVLVYRTTTWRPKLNLNFAETKGYLSFGIMVAASSSAYYMFEVADRFFAGRAWTAEALGFYLFALQLAQVPTEKLTSSINQVTYSLFSRYQDDLRTFSDYYLKTIKLTAALVFPIFVSGFLLGDQLIPILLGDKWVPMSTLFKFLCLAQILVTLNAVVGFLHMALGKPIKGLYFNVACAVLMSVSYFFAVDYEKEAILIPWFTTYLLITLVWLGTTNATLGISTSRYLGALRMPVLGVAVIVAIDYGLGRLEQNSGLGVSIMLPVKILCSALGYGLFFWLFDRTFLTSIRSLKKQPATAPR</sequence>
<dbReference type="GO" id="GO:0005886">
    <property type="term" value="C:plasma membrane"/>
    <property type="evidence" value="ECO:0007669"/>
    <property type="project" value="UniProtKB-SubCell"/>
</dbReference>
<evidence type="ECO:0000256" key="1">
    <source>
        <dbReference type="ARBA" id="ARBA00004651"/>
    </source>
</evidence>